<dbReference type="AlphaFoldDB" id="A0A3E2GXA7"/>
<gene>
    <name evidence="1" type="ORF">B7463_g10600</name>
</gene>
<organism evidence="1 2">
    <name type="scientific">Scytalidium lignicola</name>
    <name type="common">Hyphomycete</name>
    <dbReference type="NCBI Taxonomy" id="5539"/>
    <lineage>
        <taxon>Eukaryota</taxon>
        <taxon>Fungi</taxon>
        <taxon>Dikarya</taxon>
        <taxon>Ascomycota</taxon>
        <taxon>Pezizomycotina</taxon>
        <taxon>Leotiomycetes</taxon>
        <taxon>Leotiomycetes incertae sedis</taxon>
        <taxon>Scytalidium</taxon>
    </lineage>
</organism>
<dbReference type="EMBL" id="NCSJ02000308">
    <property type="protein sequence ID" value="RFU25738.1"/>
    <property type="molecule type" value="Genomic_DNA"/>
</dbReference>
<sequence length="129" mass="15185">MNNNLKKVLKKALKKNLKRDLKKDLRKVQKIVLKKTKEVVILLKQTTKLTEELTVEELSRVIRKKLAFLLPKLNLEPIQVPRALNSDLDSDFKPEDNIEQVLIVILKKVKITRPDLFYEDRKKLKAYLV</sequence>
<accession>A0A3E2GXA7</accession>
<name>A0A3E2GXA7_SCYLI</name>
<proteinExistence type="predicted"/>
<dbReference type="Proteomes" id="UP000258309">
    <property type="component" value="Unassembled WGS sequence"/>
</dbReference>
<feature type="non-terminal residue" evidence="1">
    <location>
        <position position="1"/>
    </location>
</feature>
<evidence type="ECO:0000313" key="1">
    <source>
        <dbReference type="EMBL" id="RFU25738.1"/>
    </source>
</evidence>
<evidence type="ECO:0000313" key="2">
    <source>
        <dbReference type="Proteomes" id="UP000258309"/>
    </source>
</evidence>
<comment type="caution">
    <text evidence="1">The sequence shown here is derived from an EMBL/GenBank/DDBJ whole genome shotgun (WGS) entry which is preliminary data.</text>
</comment>
<feature type="non-terminal residue" evidence="1">
    <location>
        <position position="129"/>
    </location>
</feature>
<keyword evidence="2" id="KW-1185">Reference proteome</keyword>
<reference evidence="1 2" key="1">
    <citation type="submission" date="2018-05" db="EMBL/GenBank/DDBJ databases">
        <title>Draft genome sequence of Scytalidium lignicola DSM 105466, a ubiquitous saprotrophic fungus.</title>
        <authorList>
            <person name="Buettner E."/>
            <person name="Gebauer A.M."/>
            <person name="Hofrichter M."/>
            <person name="Liers C."/>
            <person name="Kellner H."/>
        </authorList>
    </citation>
    <scope>NUCLEOTIDE SEQUENCE [LARGE SCALE GENOMIC DNA]</scope>
    <source>
        <strain evidence="1 2">DSM 105466</strain>
    </source>
</reference>
<protein>
    <submittedName>
        <fullName evidence="1">Uncharacterized protein</fullName>
    </submittedName>
</protein>